<keyword evidence="2" id="KW-0539">Nucleus</keyword>
<dbReference type="EMBL" id="OX451738">
    <property type="protein sequence ID" value="CAI8602107.1"/>
    <property type="molecule type" value="Genomic_DNA"/>
</dbReference>
<name>A0AAV0ZVQ7_VICFA</name>
<dbReference type="InterPro" id="IPR051992">
    <property type="entry name" value="OxStress_Response_Reg"/>
</dbReference>
<evidence type="ECO:0000256" key="2">
    <source>
        <dbReference type="ARBA" id="ARBA00023242"/>
    </source>
</evidence>
<organism evidence="3 4">
    <name type="scientific">Vicia faba</name>
    <name type="common">Broad bean</name>
    <name type="synonym">Faba vulgaris</name>
    <dbReference type="NCBI Taxonomy" id="3906"/>
    <lineage>
        <taxon>Eukaryota</taxon>
        <taxon>Viridiplantae</taxon>
        <taxon>Streptophyta</taxon>
        <taxon>Embryophyta</taxon>
        <taxon>Tracheophyta</taxon>
        <taxon>Spermatophyta</taxon>
        <taxon>Magnoliopsida</taxon>
        <taxon>eudicotyledons</taxon>
        <taxon>Gunneridae</taxon>
        <taxon>Pentapetalae</taxon>
        <taxon>rosids</taxon>
        <taxon>fabids</taxon>
        <taxon>Fabales</taxon>
        <taxon>Fabaceae</taxon>
        <taxon>Papilionoideae</taxon>
        <taxon>50 kb inversion clade</taxon>
        <taxon>NPAAA clade</taxon>
        <taxon>Hologalegina</taxon>
        <taxon>IRL clade</taxon>
        <taxon>Fabeae</taxon>
        <taxon>Vicia</taxon>
    </lineage>
</organism>
<gene>
    <name evidence="3" type="ORF">VFH_III024520</name>
</gene>
<evidence type="ECO:0000313" key="4">
    <source>
        <dbReference type="Proteomes" id="UP001157006"/>
    </source>
</evidence>
<proteinExistence type="predicted"/>
<keyword evidence="4" id="KW-1185">Reference proteome</keyword>
<comment type="subcellular location">
    <subcellularLocation>
        <location evidence="1">Nucleus</location>
    </subcellularLocation>
</comment>
<accession>A0AAV0ZVQ7</accession>
<dbReference type="GO" id="GO:0005634">
    <property type="term" value="C:nucleus"/>
    <property type="evidence" value="ECO:0007669"/>
    <property type="project" value="UniProtKB-SubCell"/>
</dbReference>
<dbReference type="Proteomes" id="UP001157006">
    <property type="component" value="Chromosome 3"/>
</dbReference>
<evidence type="ECO:0000256" key="1">
    <source>
        <dbReference type="ARBA" id="ARBA00004123"/>
    </source>
</evidence>
<dbReference type="PANTHER" id="PTHR33172:SF103">
    <property type="entry name" value="PROTEIN OXIDATIVE STRESS 3"/>
    <property type="match status" value="1"/>
</dbReference>
<evidence type="ECO:0000313" key="3">
    <source>
        <dbReference type="EMBL" id="CAI8602107.1"/>
    </source>
</evidence>
<dbReference type="PANTHER" id="PTHR33172">
    <property type="entry name" value="OS08G0516900 PROTEIN"/>
    <property type="match status" value="1"/>
</dbReference>
<dbReference type="AlphaFoldDB" id="A0AAV0ZVQ7"/>
<protein>
    <submittedName>
        <fullName evidence="3">Uncharacterized protein</fullName>
    </submittedName>
</protein>
<reference evidence="3 4" key="1">
    <citation type="submission" date="2023-01" db="EMBL/GenBank/DDBJ databases">
        <authorList>
            <person name="Kreplak J."/>
        </authorList>
    </citation>
    <scope>NUCLEOTIDE SEQUENCE [LARGE SCALE GENOMIC DNA]</scope>
</reference>
<dbReference type="GO" id="GO:0006950">
    <property type="term" value="P:response to stress"/>
    <property type="evidence" value="ECO:0007669"/>
    <property type="project" value="UniProtKB-ARBA"/>
</dbReference>
<sequence length="124" mass="13751">MDGKSNSNWIVKDDETNSIFNGFIAEKSLCSDFSSLKMKNDDDQEESSSDLTNHLPLKSGLSMFFQGKAKSFGSLARVKNIEDLSKKEKPNKVKSCKKFGLSISKATIAKKSSKGLCSRKRSLF</sequence>